<dbReference type="Pfam" id="PF00067">
    <property type="entry name" value="p450"/>
    <property type="match status" value="1"/>
</dbReference>
<gene>
    <name evidence="9" type="ORF">Micbo1qcDRAFT_237676</name>
</gene>
<evidence type="ECO:0000313" key="10">
    <source>
        <dbReference type="Proteomes" id="UP000070501"/>
    </source>
</evidence>
<keyword evidence="3 6" id="KW-0349">Heme</keyword>
<sequence>MNELASHGDVRKAVLLLSGLTASLFAYTICTVVYRIWMHPLSKIPGPKHLVAFDIFNMYTTYVSLGISQYVVELHLKYGPMVRIGPNRVIVDGSIAWSQIYGIRSTSESNDFGKIPGYLSNDDHFSVIAASRDVHRRQRRQISQAFSAASIHEQEGIIKGYIQKLIAEVDSRARKQETFDMVSWLNYTTFDIIGDLIFSDSFGSLDGDTEFVDNIFLGLKGRALSLFLHFFPLMKAPLMLLVGSKELLIAQETGVANERLGIIKAQDRMDGKMKESSRRDFASYLLRRGKDGEEILTPKEVMMNSAFLVTAGSETTATALSGALFFLSRSENASKLQRVVDDVCKAFSDESAIDMTSTAHLQYLAAVIEESLRMYPPVASFTPRQSPGAEVDGHWLPKGTVVHFNSVASYRNPEYFRDPDTFVPERWLNASHPLHISRYDSDRKDIFKPFSAGSHDCVGKNLAYAEMRTILARLLFRFDFQVLPGQDDWMSKQGSSPILWIKDGLDVRATLRKDLAVVQE</sequence>
<dbReference type="InterPro" id="IPR002401">
    <property type="entry name" value="Cyt_P450_E_grp-I"/>
</dbReference>
<dbReference type="InterPro" id="IPR017972">
    <property type="entry name" value="Cyt_P450_CS"/>
</dbReference>
<keyword evidence="8" id="KW-1133">Transmembrane helix</keyword>
<evidence type="ECO:0000256" key="8">
    <source>
        <dbReference type="SAM" id="Phobius"/>
    </source>
</evidence>
<feature type="transmembrane region" description="Helical" evidence="8">
    <location>
        <begin position="13"/>
        <end position="37"/>
    </location>
</feature>
<dbReference type="AlphaFoldDB" id="A0A136IIH9"/>
<evidence type="ECO:0000256" key="7">
    <source>
        <dbReference type="RuleBase" id="RU000461"/>
    </source>
</evidence>
<dbReference type="PANTHER" id="PTHR24305:SF210">
    <property type="entry name" value="CYTOCHROME P450 MONOOXYGENASE ASQL-RELATED"/>
    <property type="match status" value="1"/>
</dbReference>
<keyword evidence="7" id="KW-0560">Oxidoreductase</keyword>
<keyword evidence="7" id="KW-0503">Monooxygenase</keyword>
<evidence type="ECO:0000256" key="5">
    <source>
        <dbReference type="ARBA" id="ARBA00023004"/>
    </source>
</evidence>
<keyword evidence="5 6" id="KW-0408">Iron</keyword>
<keyword evidence="10" id="KW-1185">Reference proteome</keyword>
<dbReference type="InterPro" id="IPR036396">
    <property type="entry name" value="Cyt_P450_sf"/>
</dbReference>
<dbReference type="InParanoid" id="A0A136IIH9"/>
<dbReference type="PANTHER" id="PTHR24305">
    <property type="entry name" value="CYTOCHROME P450"/>
    <property type="match status" value="1"/>
</dbReference>
<dbReference type="PROSITE" id="PS00086">
    <property type="entry name" value="CYTOCHROME_P450"/>
    <property type="match status" value="1"/>
</dbReference>
<evidence type="ECO:0000256" key="6">
    <source>
        <dbReference type="PIRSR" id="PIRSR602401-1"/>
    </source>
</evidence>
<keyword evidence="8" id="KW-0812">Transmembrane</keyword>
<evidence type="ECO:0000313" key="9">
    <source>
        <dbReference type="EMBL" id="KXJ84785.1"/>
    </source>
</evidence>
<feature type="transmembrane region" description="Helical" evidence="8">
    <location>
        <begin position="49"/>
        <end position="72"/>
    </location>
</feature>
<feature type="binding site" description="axial binding residue" evidence="6">
    <location>
        <position position="457"/>
    </location>
    <ligand>
        <name>heme</name>
        <dbReference type="ChEBI" id="CHEBI:30413"/>
    </ligand>
    <ligandPart>
        <name>Fe</name>
        <dbReference type="ChEBI" id="CHEBI:18248"/>
    </ligandPart>
</feature>
<dbReference type="Proteomes" id="UP000070501">
    <property type="component" value="Unassembled WGS sequence"/>
</dbReference>
<evidence type="ECO:0000256" key="4">
    <source>
        <dbReference type="ARBA" id="ARBA00022723"/>
    </source>
</evidence>
<dbReference type="PRINTS" id="PR00385">
    <property type="entry name" value="P450"/>
</dbReference>
<dbReference type="GO" id="GO:0004497">
    <property type="term" value="F:monooxygenase activity"/>
    <property type="evidence" value="ECO:0007669"/>
    <property type="project" value="UniProtKB-KW"/>
</dbReference>
<dbReference type="GO" id="GO:0016705">
    <property type="term" value="F:oxidoreductase activity, acting on paired donors, with incorporation or reduction of molecular oxygen"/>
    <property type="evidence" value="ECO:0007669"/>
    <property type="project" value="InterPro"/>
</dbReference>
<dbReference type="InterPro" id="IPR050121">
    <property type="entry name" value="Cytochrome_P450_monoxygenase"/>
</dbReference>
<reference evidence="10" key="1">
    <citation type="submission" date="2016-02" db="EMBL/GenBank/DDBJ databases">
        <title>Draft genome sequence of Microdochium bolleyi, a fungal endophyte of beachgrass.</title>
        <authorList>
            <consortium name="DOE Joint Genome Institute"/>
            <person name="David A.S."/>
            <person name="May G."/>
            <person name="Haridas S."/>
            <person name="Lim J."/>
            <person name="Wang M."/>
            <person name="Labutti K."/>
            <person name="Lipzen A."/>
            <person name="Barry K."/>
            <person name="Grigoriev I.V."/>
        </authorList>
    </citation>
    <scope>NUCLEOTIDE SEQUENCE [LARGE SCALE GENOMIC DNA]</scope>
    <source>
        <strain evidence="10">J235TASD1</strain>
    </source>
</reference>
<dbReference type="STRING" id="196109.A0A136IIH9"/>
<dbReference type="GO" id="GO:0020037">
    <property type="term" value="F:heme binding"/>
    <property type="evidence" value="ECO:0007669"/>
    <property type="project" value="InterPro"/>
</dbReference>
<organism evidence="9 10">
    <name type="scientific">Microdochium bolleyi</name>
    <dbReference type="NCBI Taxonomy" id="196109"/>
    <lineage>
        <taxon>Eukaryota</taxon>
        <taxon>Fungi</taxon>
        <taxon>Dikarya</taxon>
        <taxon>Ascomycota</taxon>
        <taxon>Pezizomycotina</taxon>
        <taxon>Sordariomycetes</taxon>
        <taxon>Xylariomycetidae</taxon>
        <taxon>Xylariales</taxon>
        <taxon>Microdochiaceae</taxon>
        <taxon>Microdochium</taxon>
    </lineage>
</organism>
<proteinExistence type="inferred from homology"/>
<comment type="similarity">
    <text evidence="2 7">Belongs to the cytochrome P450 family.</text>
</comment>
<evidence type="ECO:0000256" key="1">
    <source>
        <dbReference type="ARBA" id="ARBA00001971"/>
    </source>
</evidence>
<dbReference type="CDD" id="cd11058">
    <property type="entry name" value="CYP60B-like"/>
    <property type="match status" value="1"/>
</dbReference>
<accession>A0A136IIH9</accession>
<dbReference type="SUPFAM" id="SSF48264">
    <property type="entry name" value="Cytochrome P450"/>
    <property type="match status" value="1"/>
</dbReference>
<keyword evidence="8" id="KW-0472">Membrane</keyword>
<evidence type="ECO:0000256" key="2">
    <source>
        <dbReference type="ARBA" id="ARBA00010617"/>
    </source>
</evidence>
<protein>
    <submittedName>
        <fullName evidence="9">Cytochrome P450</fullName>
    </submittedName>
</protein>
<name>A0A136IIH9_9PEZI</name>
<dbReference type="InterPro" id="IPR001128">
    <property type="entry name" value="Cyt_P450"/>
</dbReference>
<dbReference type="EMBL" id="KQ964332">
    <property type="protein sequence ID" value="KXJ84785.1"/>
    <property type="molecule type" value="Genomic_DNA"/>
</dbReference>
<dbReference type="Gene3D" id="1.10.630.10">
    <property type="entry name" value="Cytochrome P450"/>
    <property type="match status" value="1"/>
</dbReference>
<dbReference type="GO" id="GO:0005506">
    <property type="term" value="F:iron ion binding"/>
    <property type="evidence" value="ECO:0007669"/>
    <property type="project" value="InterPro"/>
</dbReference>
<dbReference type="PRINTS" id="PR00463">
    <property type="entry name" value="EP450I"/>
</dbReference>
<comment type="cofactor">
    <cofactor evidence="1 6">
        <name>heme</name>
        <dbReference type="ChEBI" id="CHEBI:30413"/>
    </cofactor>
</comment>
<evidence type="ECO:0000256" key="3">
    <source>
        <dbReference type="ARBA" id="ARBA00022617"/>
    </source>
</evidence>
<keyword evidence="4 6" id="KW-0479">Metal-binding</keyword>
<dbReference type="OrthoDB" id="1470350at2759"/>